<dbReference type="STRING" id="1867952.MTBPR1_130015"/>
<evidence type="ECO:0000259" key="1">
    <source>
        <dbReference type="Pfam" id="PF00535"/>
    </source>
</evidence>
<dbReference type="SUPFAM" id="SSF53448">
    <property type="entry name" value="Nucleotide-diphospho-sugar transferases"/>
    <property type="match status" value="1"/>
</dbReference>
<protein>
    <recommendedName>
        <fullName evidence="1">Glycosyltransferase 2-like domain-containing protein</fullName>
    </recommendedName>
</protein>
<proteinExistence type="predicted"/>
<organism evidence="2 3">
    <name type="scientific">Candidatus Terasakiella magnetica</name>
    <dbReference type="NCBI Taxonomy" id="1867952"/>
    <lineage>
        <taxon>Bacteria</taxon>
        <taxon>Pseudomonadati</taxon>
        <taxon>Pseudomonadota</taxon>
        <taxon>Alphaproteobacteria</taxon>
        <taxon>Rhodospirillales</taxon>
        <taxon>Terasakiellaceae</taxon>
        <taxon>Terasakiella</taxon>
    </lineage>
</organism>
<gene>
    <name evidence="2" type="ORF">MTBPR1_130015</name>
</gene>
<dbReference type="Gene3D" id="3.90.550.10">
    <property type="entry name" value="Spore Coat Polysaccharide Biosynthesis Protein SpsA, Chain A"/>
    <property type="match status" value="1"/>
</dbReference>
<reference evidence="2 3" key="1">
    <citation type="submission" date="2016-07" db="EMBL/GenBank/DDBJ databases">
        <authorList>
            <person name="Lefevre C.T."/>
        </authorList>
    </citation>
    <scope>NUCLEOTIDE SEQUENCE [LARGE SCALE GENOMIC DNA]</scope>
    <source>
        <strain evidence="2">PR1</strain>
    </source>
</reference>
<dbReference type="GO" id="GO:0016758">
    <property type="term" value="F:hexosyltransferase activity"/>
    <property type="evidence" value="ECO:0007669"/>
    <property type="project" value="UniProtKB-ARBA"/>
</dbReference>
<feature type="domain" description="Glycosyltransferase 2-like" evidence="1">
    <location>
        <begin position="5"/>
        <end position="165"/>
    </location>
</feature>
<dbReference type="AlphaFoldDB" id="A0A1C3REX7"/>
<accession>A0A1C3REX7</accession>
<dbReference type="CDD" id="cd00761">
    <property type="entry name" value="Glyco_tranf_GTA_type"/>
    <property type="match status" value="1"/>
</dbReference>
<dbReference type="InterPro" id="IPR029044">
    <property type="entry name" value="Nucleotide-diphossugar_trans"/>
</dbReference>
<sequence length="300" mass="33690">MTKVSYVITVYNKAAFLPGVIEAIKKQEGEFERELVFVNDGSSDNSLEIVKEETKGLDNVVIIDQKNQGVAIATNNGVKAARGNIIKLVDSDDILAPFCTELLLKTMVETQSDFVFGISGEYDSEINFEPPHEPEVVTFDDPLYSVIDRGFARVSHCLFKKELFKKAGGCDERVFSQDHSLFIRLSTHGKLAQVRHIVCLSPMDEPGRIMNNNAQVIHDATIALAYHLQDHTELSAKQKATAQKKIISRVWKWAKKEHKVGLFSSEFLLYVVSRCGVKLQGEQLVYLCGIFRKNATVRRP</sequence>
<dbReference type="PANTHER" id="PTHR22916">
    <property type="entry name" value="GLYCOSYLTRANSFERASE"/>
    <property type="match status" value="1"/>
</dbReference>
<dbReference type="InterPro" id="IPR001173">
    <property type="entry name" value="Glyco_trans_2-like"/>
</dbReference>
<name>A0A1C3REX7_9PROT</name>
<dbReference type="PANTHER" id="PTHR22916:SF3">
    <property type="entry name" value="UDP-GLCNAC:BETAGAL BETA-1,3-N-ACETYLGLUCOSAMINYLTRANSFERASE-LIKE PROTEIN 1"/>
    <property type="match status" value="1"/>
</dbReference>
<dbReference type="Proteomes" id="UP000231658">
    <property type="component" value="Unassembled WGS sequence"/>
</dbReference>
<keyword evidence="3" id="KW-1185">Reference proteome</keyword>
<evidence type="ECO:0000313" key="3">
    <source>
        <dbReference type="Proteomes" id="UP000231658"/>
    </source>
</evidence>
<dbReference type="Pfam" id="PF00535">
    <property type="entry name" value="Glycos_transf_2"/>
    <property type="match status" value="1"/>
</dbReference>
<dbReference type="RefSeq" id="WP_069186523.1">
    <property type="nucleotide sequence ID" value="NZ_FLYE01000005.1"/>
</dbReference>
<dbReference type="OrthoDB" id="9811222at2"/>
<dbReference type="EMBL" id="FLYE01000005">
    <property type="protein sequence ID" value="SCA55819.1"/>
    <property type="molecule type" value="Genomic_DNA"/>
</dbReference>
<evidence type="ECO:0000313" key="2">
    <source>
        <dbReference type="EMBL" id="SCA55819.1"/>
    </source>
</evidence>